<gene>
    <name evidence="3" type="ORF">ACFFVF_04735</name>
</gene>
<evidence type="ECO:0000313" key="4">
    <source>
        <dbReference type="Proteomes" id="UP001589607"/>
    </source>
</evidence>
<comment type="caution">
    <text evidence="3">The sequence shown here is derived from an EMBL/GenBank/DDBJ whole genome shotgun (WGS) entry which is preliminary data.</text>
</comment>
<dbReference type="Gene3D" id="3.30.10.20">
    <property type="match status" value="2"/>
</dbReference>
<feature type="transmembrane region" description="Helical" evidence="1">
    <location>
        <begin position="12"/>
        <end position="31"/>
    </location>
</feature>
<dbReference type="EMBL" id="JBHMEY010000010">
    <property type="protein sequence ID" value="MFB9095810.1"/>
    <property type="molecule type" value="Genomic_DNA"/>
</dbReference>
<evidence type="ECO:0000256" key="1">
    <source>
        <dbReference type="SAM" id="Phobius"/>
    </source>
</evidence>
<organism evidence="3 4">
    <name type="scientific">Flavobacterium jumunjinense</name>
    <dbReference type="NCBI Taxonomy" id="998845"/>
    <lineage>
        <taxon>Bacteria</taxon>
        <taxon>Pseudomonadati</taxon>
        <taxon>Bacteroidota</taxon>
        <taxon>Flavobacteriia</taxon>
        <taxon>Flavobacteriales</taxon>
        <taxon>Flavobacteriaceae</taxon>
        <taxon>Flavobacterium</taxon>
    </lineage>
</organism>
<dbReference type="RefSeq" id="WP_236456515.1">
    <property type="nucleotide sequence ID" value="NZ_CBCSGE010000011.1"/>
</dbReference>
<dbReference type="PROSITE" id="PS51178">
    <property type="entry name" value="PASTA"/>
    <property type="match status" value="1"/>
</dbReference>
<protein>
    <submittedName>
        <fullName evidence="3">PASTA domain-containing protein</fullName>
    </submittedName>
</protein>
<dbReference type="Proteomes" id="UP001589607">
    <property type="component" value="Unassembled WGS sequence"/>
</dbReference>
<evidence type="ECO:0000313" key="3">
    <source>
        <dbReference type="EMBL" id="MFB9095810.1"/>
    </source>
</evidence>
<reference evidence="3 4" key="1">
    <citation type="submission" date="2024-09" db="EMBL/GenBank/DDBJ databases">
        <authorList>
            <person name="Sun Q."/>
            <person name="Mori K."/>
        </authorList>
    </citation>
    <scope>NUCLEOTIDE SEQUENCE [LARGE SCALE GENOMIC DNA]</scope>
    <source>
        <strain evidence="3 4">CECT 7955</strain>
    </source>
</reference>
<dbReference type="InterPro" id="IPR005543">
    <property type="entry name" value="PASTA_dom"/>
</dbReference>
<name>A0ABV5GKA7_9FLAO</name>
<keyword evidence="1" id="KW-0812">Transmembrane</keyword>
<proteinExistence type="predicted"/>
<dbReference type="Pfam" id="PF03793">
    <property type="entry name" value="PASTA"/>
    <property type="match status" value="1"/>
</dbReference>
<keyword evidence="1" id="KW-1133">Transmembrane helix</keyword>
<sequence>MNVLNFLKSKTFLIQLAIAFVIVIVLGFVLVKFLDVKTRHGEEITVPDLSKMQIVIADEKLKELGLELLLLDTVDFRKDMPPFSIVEQDPKAKTTVKDGRKIYVKVNSGGFTDVLIPPFKDKTYRQMSANFKSLGLKEGRKTYRNYIAKDVVLGISINGKSLNAGDKIKKNSTIDFVLGDGEDIFDGTNLGEMPSELEEDPNL</sequence>
<keyword evidence="1" id="KW-0472">Membrane</keyword>
<dbReference type="SMART" id="SM00740">
    <property type="entry name" value="PASTA"/>
    <property type="match status" value="2"/>
</dbReference>
<accession>A0ABV5GKA7</accession>
<evidence type="ECO:0000259" key="2">
    <source>
        <dbReference type="PROSITE" id="PS51178"/>
    </source>
</evidence>
<feature type="domain" description="PASTA" evidence="2">
    <location>
        <begin position="41"/>
        <end position="108"/>
    </location>
</feature>
<keyword evidence="4" id="KW-1185">Reference proteome</keyword>